<dbReference type="Proteomes" id="UP001157125">
    <property type="component" value="Unassembled WGS sequence"/>
</dbReference>
<proteinExistence type="predicted"/>
<gene>
    <name evidence="3" type="ORF">GCM10025876_20120</name>
</gene>
<protein>
    <submittedName>
        <fullName evidence="3">Uncharacterized protein</fullName>
    </submittedName>
</protein>
<keyword evidence="2" id="KW-1133">Transmembrane helix</keyword>
<evidence type="ECO:0000313" key="3">
    <source>
        <dbReference type="EMBL" id="GMA35808.1"/>
    </source>
</evidence>
<comment type="caution">
    <text evidence="3">The sequence shown here is derived from an EMBL/GenBank/DDBJ whole genome shotgun (WGS) entry which is preliminary data.</text>
</comment>
<dbReference type="EMBL" id="BSUN01000001">
    <property type="protein sequence ID" value="GMA35808.1"/>
    <property type="molecule type" value="Genomic_DNA"/>
</dbReference>
<evidence type="ECO:0000256" key="2">
    <source>
        <dbReference type="SAM" id="Phobius"/>
    </source>
</evidence>
<feature type="transmembrane region" description="Helical" evidence="2">
    <location>
        <begin position="57"/>
        <end position="75"/>
    </location>
</feature>
<organism evidence="3 4">
    <name type="scientific">Demequina litorisediminis</name>
    <dbReference type="NCBI Taxonomy" id="1849022"/>
    <lineage>
        <taxon>Bacteria</taxon>
        <taxon>Bacillati</taxon>
        <taxon>Actinomycetota</taxon>
        <taxon>Actinomycetes</taxon>
        <taxon>Micrococcales</taxon>
        <taxon>Demequinaceae</taxon>
        <taxon>Demequina</taxon>
    </lineage>
</organism>
<sequence>MVETDTWRPSPAEFTRLKPARLDVRDGLEGRGVEHHDAAVVGRDEARRLGGVLGGRSLLRLVVMIVVIVSIGGRLGRGRRGRRGLVGGIGRAAGEGEQEHAGTRGEGGALQSGVSHGESGAWPASLVKSWM</sequence>
<keyword evidence="2" id="KW-0812">Transmembrane</keyword>
<evidence type="ECO:0000256" key="1">
    <source>
        <dbReference type="SAM" id="MobiDB-lite"/>
    </source>
</evidence>
<keyword evidence="4" id="KW-1185">Reference proteome</keyword>
<evidence type="ECO:0000313" key="4">
    <source>
        <dbReference type="Proteomes" id="UP001157125"/>
    </source>
</evidence>
<keyword evidence="2" id="KW-0472">Membrane</keyword>
<reference evidence="4" key="1">
    <citation type="journal article" date="2019" name="Int. J. Syst. Evol. Microbiol.">
        <title>The Global Catalogue of Microorganisms (GCM) 10K type strain sequencing project: providing services to taxonomists for standard genome sequencing and annotation.</title>
        <authorList>
            <consortium name="The Broad Institute Genomics Platform"/>
            <consortium name="The Broad Institute Genome Sequencing Center for Infectious Disease"/>
            <person name="Wu L."/>
            <person name="Ma J."/>
        </authorList>
    </citation>
    <scope>NUCLEOTIDE SEQUENCE [LARGE SCALE GENOMIC DNA]</scope>
    <source>
        <strain evidence="4">NBRC 112299</strain>
    </source>
</reference>
<feature type="region of interest" description="Disordered" evidence="1">
    <location>
        <begin position="88"/>
        <end position="121"/>
    </location>
</feature>
<name>A0ABQ6IGE8_9MICO</name>
<accession>A0ABQ6IGE8</accession>